<keyword evidence="2" id="KW-1185">Reference proteome</keyword>
<protein>
    <submittedName>
        <fullName evidence="1">Uncharacterized protein</fullName>
    </submittedName>
</protein>
<accession>A0A4Y2MTQ3</accession>
<reference evidence="1 2" key="1">
    <citation type="journal article" date="2019" name="Sci. Rep.">
        <title>Orb-weaving spider Araneus ventricosus genome elucidates the spidroin gene catalogue.</title>
        <authorList>
            <person name="Kono N."/>
            <person name="Nakamura H."/>
            <person name="Ohtoshi R."/>
            <person name="Moran D.A.P."/>
            <person name="Shinohara A."/>
            <person name="Yoshida Y."/>
            <person name="Fujiwara M."/>
            <person name="Mori M."/>
            <person name="Tomita M."/>
            <person name="Arakawa K."/>
        </authorList>
    </citation>
    <scope>NUCLEOTIDE SEQUENCE [LARGE SCALE GENOMIC DNA]</scope>
</reference>
<sequence>MSKGMGYPYPHPQHSQFGEVIGEFISRDSDVSLHPGKPNQSLRQAKFIFYGNYKFRSRPVALEGLDGRPNISVNIDFLFIFNSPIHCLTQSRKFGLEDSVSGFQFFTYNFMLNFSMENAHREPNTTIALVWFGEGSASSSVVLLISPWLKITRSIPK</sequence>
<name>A0A4Y2MTQ3_ARAVE</name>
<proteinExistence type="predicted"/>
<organism evidence="1 2">
    <name type="scientific">Araneus ventricosus</name>
    <name type="common">Orbweaver spider</name>
    <name type="synonym">Epeira ventricosa</name>
    <dbReference type="NCBI Taxonomy" id="182803"/>
    <lineage>
        <taxon>Eukaryota</taxon>
        <taxon>Metazoa</taxon>
        <taxon>Ecdysozoa</taxon>
        <taxon>Arthropoda</taxon>
        <taxon>Chelicerata</taxon>
        <taxon>Arachnida</taxon>
        <taxon>Araneae</taxon>
        <taxon>Araneomorphae</taxon>
        <taxon>Entelegynae</taxon>
        <taxon>Araneoidea</taxon>
        <taxon>Araneidae</taxon>
        <taxon>Araneus</taxon>
    </lineage>
</organism>
<evidence type="ECO:0000313" key="1">
    <source>
        <dbReference type="EMBL" id="GBN30073.1"/>
    </source>
</evidence>
<gene>
    <name evidence="1" type="ORF">AVEN_61947_1</name>
</gene>
<dbReference type="EMBL" id="BGPR01007863">
    <property type="protein sequence ID" value="GBN30073.1"/>
    <property type="molecule type" value="Genomic_DNA"/>
</dbReference>
<dbReference type="Proteomes" id="UP000499080">
    <property type="component" value="Unassembled WGS sequence"/>
</dbReference>
<evidence type="ECO:0000313" key="2">
    <source>
        <dbReference type="Proteomes" id="UP000499080"/>
    </source>
</evidence>
<dbReference type="AlphaFoldDB" id="A0A4Y2MTQ3"/>
<comment type="caution">
    <text evidence="1">The sequence shown here is derived from an EMBL/GenBank/DDBJ whole genome shotgun (WGS) entry which is preliminary data.</text>
</comment>